<sequence length="89" mass="9307">MRQAAALTGRPAAPRSSGERSHTRFFAFGAMSGSTQSSDTLAGMRPVRKTSMIPPVWKSAAPALEGLALHVVDAAGDHDVGFTQRNLAA</sequence>
<feature type="region of interest" description="Disordered" evidence="1">
    <location>
        <begin position="1"/>
        <end position="21"/>
    </location>
</feature>
<accession>A0A2Z2J6F4</accession>
<name>A0A2Z2J6F4_CORST</name>
<organism evidence="2 3">
    <name type="scientific">Corynebacterium striatum</name>
    <dbReference type="NCBI Taxonomy" id="43770"/>
    <lineage>
        <taxon>Bacteria</taxon>
        <taxon>Bacillati</taxon>
        <taxon>Actinomycetota</taxon>
        <taxon>Actinomycetes</taxon>
        <taxon>Mycobacteriales</taxon>
        <taxon>Corynebacteriaceae</taxon>
        <taxon>Corynebacterium</taxon>
    </lineage>
</organism>
<evidence type="ECO:0000313" key="3">
    <source>
        <dbReference type="Proteomes" id="UP000250197"/>
    </source>
</evidence>
<evidence type="ECO:0000256" key="1">
    <source>
        <dbReference type="SAM" id="MobiDB-lite"/>
    </source>
</evidence>
<dbReference type="Proteomes" id="UP000250197">
    <property type="component" value="Chromosome"/>
</dbReference>
<reference evidence="2 3" key="1">
    <citation type="submission" date="2017-05" db="EMBL/GenBank/DDBJ databases">
        <title>Complete genome sequence of Corynebacterium striatum KC-Na-1 isolated from Neophocaena asiaeorientalis in Korea.</title>
        <authorList>
            <person name="Kim J.H."/>
            <person name="Lee K."/>
        </authorList>
    </citation>
    <scope>NUCLEOTIDE SEQUENCE [LARGE SCALE GENOMIC DNA]</scope>
    <source>
        <strain evidence="2 3">KC-Na-01</strain>
    </source>
</reference>
<protein>
    <submittedName>
        <fullName evidence="2">Uncharacterized protein</fullName>
    </submittedName>
</protein>
<dbReference type="KEGG" id="cstr:CBE89_12325"/>
<evidence type="ECO:0000313" key="2">
    <source>
        <dbReference type="EMBL" id="ART22187.1"/>
    </source>
</evidence>
<proteinExistence type="predicted"/>
<dbReference type="EMBL" id="CP021252">
    <property type="protein sequence ID" value="ART22187.1"/>
    <property type="molecule type" value="Genomic_DNA"/>
</dbReference>
<gene>
    <name evidence="2" type="ORF">CBE89_12325</name>
</gene>
<dbReference type="AlphaFoldDB" id="A0A2Z2J6F4"/>